<evidence type="ECO:0000313" key="2">
    <source>
        <dbReference type="Proteomes" id="UP000789920"/>
    </source>
</evidence>
<accession>A0ACA9MVS0</accession>
<gene>
    <name evidence="1" type="ORF">RPERSI_LOCUS6198</name>
</gene>
<reference evidence="1" key="1">
    <citation type="submission" date="2021-06" db="EMBL/GenBank/DDBJ databases">
        <authorList>
            <person name="Kallberg Y."/>
            <person name="Tangrot J."/>
            <person name="Rosling A."/>
        </authorList>
    </citation>
    <scope>NUCLEOTIDE SEQUENCE</scope>
    <source>
        <strain evidence="1">MA461A</strain>
    </source>
</reference>
<sequence>MNQVSQSMIEVPERFDQESHNALDDTVTAAIMNRCTVSEVIVNALFSHTRSMYNRSIKRQDLSKD</sequence>
<keyword evidence="2" id="KW-1185">Reference proteome</keyword>
<organism evidence="1 2">
    <name type="scientific">Racocetra persica</name>
    <dbReference type="NCBI Taxonomy" id="160502"/>
    <lineage>
        <taxon>Eukaryota</taxon>
        <taxon>Fungi</taxon>
        <taxon>Fungi incertae sedis</taxon>
        <taxon>Mucoromycota</taxon>
        <taxon>Glomeromycotina</taxon>
        <taxon>Glomeromycetes</taxon>
        <taxon>Diversisporales</taxon>
        <taxon>Gigasporaceae</taxon>
        <taxon>Racocetra</taxon>
    </lineage>
</organism>
<protein>
    <submittedName>
        <fullName evidence="1">8412_t:CDS:1</fullName>
    </submittedName>
</protein>
<dbReference type="EMBL" id="CAJVQC010009714">
    <property type="protein sequence ID" value="CAG8608229.1"/>
    <property type="molecule type" value="Genomic_DNA"/>
</dbReference>
<name>A0ACA9MVS0_9GLOM</name>
<evidence type="ECO:0000313" key="1">
    <source>
        <dbReference type="EMBL" id="CAG8608229.1"/>
    </source>
</evidence>
<feature type="non-terminal residue" evidence="1">
    <location>
        <position position="65"/>
    </location>
</feature>
<comment type="caution">
    <text evidence="1">The sequence shown here is derived from an EMBL/GenBank/DDBJ whole genome shotgun (WGS) entry which is preliminary data.</text>
</comment>
<proteinExistence type="predicted"/>
<dbReference type="Proteomes" id="UP000789920">
    <property type="component" value="Unassembled WGS sequence"/>
</dbReference>